<dbReference type="SUPFAM" id="SSF51905">
    <property type="entry name" value="FAD/NAD(P)-binding domain"/>
    <property type="match status" value="1"/>
</dbReference>
<dbReference type="GO" id="GO:0050660">
    <property type="term" value="F:flavin adenine dinucleotide binding"/>
    <property type="evidence" value="ECO:0007669"/>
    <property type="project" value="TreeGrafter"/>
</dbReference>
<dbReference type="GO" id="GO:0004174">
    <property type="term" value="F:electron-transferring-flavoprotein dehydrogenase activity"/>
    <property type="evidence" value="ECO:0007669"/>
    <property type="project" value="TreeGrafter"/>
</dbReference>
<organism evidence="6 7">
    <name type="scientific">Colletotrichum spinosum</name>
    <dbReference type="NCBI Taxonomy" id="1347390"/>
    <lineage>
        <taxon>Eukaryota</taxon>
        <taxon>Fungi</taxon>
        <taxon>Dikarya</taxon>
        <taxon>Ascomycota</taxon>
        <taxon>Pezizomycotina</taxon>
        <taxon>Sordariomycetes</taxon>
        <taxon>Hypocreomycetidae</taxon>
        <taxon>Glomerellales</taxon>
        <taxon>Glomerellaceae</taxon>
        <taxon>Colletotrichum</taxon>
        <taxon>Colletotrichum orbiculare species complex</taxon>
    </lineage>
</organism>
<proteinExistence type="inferred from homology"/>
<dbReference type="InterPro" id="IPR036188">
    <property type="entry name" value="FAD/NAD-bd_sf"/>
</dbReference>
<evidence type="ECO:0000256" key="1">
    <source>
        <dbReference type="ARBA" id="ARBA00006442"/>
    </source>
</evidence>
<accession>A0A4R8PQC9</accession>
<reference evidence="6 7" key="1">
    <citation type="submission" date="2018-11" db="EMBL/GenBank/DDBJ databases">
        <title>Genome sequence and assembly of Colletotrichum spinosum.</title>
        <authorList>
            <person name="Gan P."/>
            <person name="Shirasu K."/>
        </authorList>
    </citation>
    <scope>NUCLEOTIDE SEQUENCE [LARGE SCALE GENOMIC DNA]</scope>
    <source>
        <strain evidence="6 7">CBS 515.97</strain>
    </source>
</reference>
<dbReference type="PANTHER" id="PTHR43735:SF3">
    <property type="entry name" value="FERROPTOSIS SUPPRESSOR PROTEIN 1"/>
    <property type="match status" value="1"/>
</dbReference>
<evidence type="ECO:0000259" key="5">
    <source>
        <dbReference type="Pfam" id="PF07992"/>
    </source>
</evidence>
<dbReference type="Proteomes" id="UP000295083">
    <property type="component" value="Unassembled WGS sequence"/>
</dbReference>
<evidence type="ECO:0000313" key="6">
    <source>
        <dbReference type="EMBL" id="TDZ13164.1"/>
    </source>
</evidence>
<gene>
    <name evidence="6" type="primary">ptaL-1</name>
    <name evidence="6" type="ORF">C8035_v000112</name>
</gene>
<dbReference type="PANTHER" id="PTHR43735">
    <property type="entry name" value="APOPTOSIS-INDUCING FACTOR 1"/>
    <property type="match status" value="1"/>
</dbReference>
<evidence type="ECO:0000256" key="3">
    <source>
        <dbReference type="ARBA" id="ARBA00022827"/>
    </source>
</evidence>
<dbReference type="GO" id="GO:0005737">
    <property type="term" value="C:cytoplasm"/>
    <property type="evidence" value="ECO:0007669"/>
    <property type="project" value="TreeGrafter"/>
</dbReference>
<protein>
    <submittedName>
        <fullName evidence="6">Oxidoreductase ptaL</fullName>
    </submittedName>
</protein>
<evidence type="ECO:0000256" key="2">
    <source>
        <dbReference type="ARBA" id="ARBA00022630"/>
    </source>
</evidence>
<dbReference type="PRINTS" id="PR00368">
    <property type="entry name" value="FADPNR"/>
</dbReference>
<comment type="similarity">
    <text evidence="1">Belongs to the FAD-dependent oxidoreductase family.</text>
</comment>
<feature type="domain" description="FAD/NAD(P)-binding" evidence="5">
    <location>
        <begin position="4"/>
        <end position="294"/>
    </location>
</feature>
<sequence length="388" mass="41850">MPTLVVLGAGLAGLPIAHHVLKHTVPLVKDLKVVLVTPNAEHYWNLASVRGVVPGQLGDDKLFYPIAPEFEQYPAGSWEIILGKAETLDESKNTVVVAANDGSRRAVDYDAVVIATGTRAKESMPWKEVGTTEETKKALRDLRQQLTAAKTIVIAGGGVTGAETAGEIGFEFAQKGDKDVYFVYNDALPLGPPMVDNVRKAALNELQKLKVKAVPNTKVTGVTVDADGRKTLELTTKDGKKSTMKADAYVPTVGSIPNTAFLPSSMLDTKGYVNQDASLRVPGHANLFVVGDAGNLEDEYGRIADLQVQHVVKSIQAHFTGAARPADYVVDPKVIAGITIGRSRATGQMGTWKLPSIMIWLFKGRFLGTDYNKAFVQGKRTLTVTKNW</sequence>
<dbReference type="EMBL" id="QAPG01010715">
    <property type="protein sequence ID" value="TDZ13164.1"/>
    <property type="molecule type" value="Genomic_DNA"/>
</dbReference>
<dbReference type="InterPro" id="IPR023753">
    <property type="entry name" value="FAD/NAD-binding_dom"/>
</dbReference>
<evidence type="ECO:0000313" key="7">
    <source>
        <dbReference type="Proteomes" id="UP000295083"/>
    </source>
</evidence>
<dbReference type="Gene3D" id="3.50.50.100">
    <property type="match status" value="1"/>
</dbReference>
<keyword evidence="2" id="KW-0285">Flavoprotein</keyword>
<dbReference type="Pfam" id="PF07992">
    <property type="entry name" value="Pyr_redox_2"/>
    <property type="match status" value="1"/>
</dbReference>
<keyword evidence="4" id="KW-0560">Oxidoreductase</keyword>
<comment type="caution">
    <text evidence="6">The sequence shown here is derived from an EMBL/GenBank/DDBJ whole genome shotgun (WGS) entry which is preliminary data.</text>
</comment>
<keyword evidence="7" id="KW-1185">Reference proteome</keyword>
<keyword evidence="3" id="KW-0274">FAD</keyword>
<evidence type="ECO:0000256" key="4">
    <source>
        <dbReference type="ARBA" id="ARBA00023002"/>
    </source>
</evidence>
<dbReference type="AlphaFoldDB" id="A0A4R8PQC9"/>
<dbReference type="PRINTS" id="PR00469">
    <property type="entry name" value="PNDRDTASEII"/>
</dbReference>
<name>A0A4R8PQC9_9PEZI</name>